<feature type="transmembrane region" description="Helical" evidence="1">
    <location>
        <begin position="95"/>
        <end position="113"/>
    </location>
</feature>
<protein>
    <submittedName>
        <fullName evidence="2">YbaN family protein</fullName>
    </submittedName>
</protein>
<keyword evidence="1" id="KW-0812">Transmembrane</keyword>
<keyword evidence="3" id="KW-1185">Reference proteome</keyword>
<dbReference type="InterPro" id="IPR007401">
    <property type="entry name" value="DUF454"/>
</dbReference>
<dbReference type="EMBL" id="CP067134">
    <property type="protein sequence ID" value="WCR10931.1"/>
    <property type="molecule type" value="Genomic_DNA"/>
</dbReference>
<reference evidence="2 3" key="1">
    <citation type="submission" date="2021-01" db="EMBL/GenBank/DDBJ databases">
        <title>Biogeographic distribution of Paracoccus.</title>
        <authorList>
            <person name="Hollensteiner J."/>
            <person name="Leineberger J."/>
            <person name="Brinkhoff T."/>
            <person name="Daniel R."/>
        </authorList>
    </citation>
    <scope>NUCLEOTIDE SEQUENCE [LARGE SCALE GENOMIC DNA]</scope>
    <source>
        <strain evidence="2 3">LMG25392</strain>
    </source>
</reference>
<keyword evidence="1" id="KW-0472">Membrane</keyword>
<gene>
    <name evidence="2" type="ORF">JHW45_00435</name>
</gene>
<dbReference type="PIRSF" id="PIRSF016789">
    <property type="entry name" value="DUF454"/>
    <property type="match status" value="1"/>
</dbReference>
<accession>A0ABY7SVH7</accession>
<organism evidence="2 3">
    <name type="scientific">Paracoccus stylophorae</name>
    <dbReference type="NCBI Taxonomy" id="659350"/>
    <lineage>
        <taxon>Bacteria</taxon>
        <taxon>Pseudomonadati</taxon>
        <taxon>Pseudomonadota</taxon>
        <taxon>Alphaproteobacteria</taxon>
        <taxon>Rhodobacterales</taxon>
        <taxon>Paracoccaceae</taxon>
        <taxon>Paracoccus</taxon>
    </lineage>
</organism>
<dbReference type="PANTHER" id="PTHR35813:SF1">
    <property type="entry name" value="INNER MEMBRANE PROTEIN YBAN"/>
    <property type="match status" value="1"/>
</dbReference>
<evidence type="ECO:0000313" key="2">
    <source>
        <dbReference type="EMBL" id="WCR10931.1"/>
    </source>
</evidence>
<feature type="transmembrane region" description="Helical" evidence="1">
    <location>
        <begin position="6"/>
        <end position="39"/>
    </location>
</feature>
<keyword evidence="1" id="KW-1133">Transmembrane helix</keyword>
<sequence>MRRVWFALGALFLGLAIIGIALPVMPTVPFLLVAAWAFARSSPRLRQKIMDHPTYGPPVRAWQERGAISRPAKIWALGAMTAGVVFTWWLGLPLWIVGGQAAVCTAVGIYVASRPEVRY</sequence>
<evidence type="ECO:0000256" key="1">
    <source>
        <dbReference type="SAM" id="Phobius"/>
    </source>
</evidence>
<dbReference type="RefSeq" id="WP_272859020.1">
    <property type="nucleotide sequence ID" value="NZ_CP067134.1"/>
</dbReference>
<dbReference type="PANTHER" id="PTHR35813">
    <property type="entry name" value="INNER MEMBRANE PROTEIN YBAN"/>
    <property type="match status" value="1"/>
</dbReference>
<name>A0ABY7SVH7_9RHOB</name>
<evidence type="ECO:0000313" key="3">
    <source>
        <dbReference type="Proteomes" id="UP001218412"/>
    </source>
</evidence>
<dbReference type="Pfam" id="PF04304">
    <property type="entry name" value="DUF454"/>
    <property type="match status" value="1"/>
</dbReference>
<proteinExistence type="predicted"/>
<dbReference type="Proteomes" id="UP001218412">
    <property type="component" value="Chromosome"/>
</dbReference>